<dbReference type="EMBL" id="LGRX02031983">
    <property type="protein sequence ID" value="KAK3244306.1"/>
    <property type="molecule type" value="Genomic_DNA"/>
</dbReference>
<gene>
    <name evidence="1" type="ORF">CYMTET_46082</name>
</gene>
<organism evidence="1 2">
    <name type="scientific">Cymbomonas tetramitiformis</name>
    <dbReference type="NCBI Taxonomy" id="36881"/>
    <lineage>
        <taxon>Eukaryota</taxon>
        <taxon>Viridiplantae</taxon>
        <taxon>Chlorophyta</taxon>
        <taxon>Pyramimonadophyceae</taxon>
        <taxon>Pyramimonadales</taxon>
        <taxon>Pyramimonadaceae</taxon>
        <taxon>Cymbomonas</taxon>
    </lineage>
</organism>
<comment type="caution">
    <text evidence="1">The sequence shown here is derived from an EMBL/GenBank/DDBJ whole genome shotgun (WGS) entry which is preliminary data.</text>
</comment>
<reference evidence="1 2" key="1">
    <citation type="journal article" date="2015" name="Genome Biol. Evol.">
        <title>Comparative Genomics of a Bacterivorous Green Alga Reveals Evolutionary Causalities and Consequences of Phago-Mixotrophic Mode of Nutrition.</title>
        <authorList>
            <person name="Burns J.A."/>
            <person name="Paasch A."/>
            <person name="Narechania A."/>
            <person name="Kim E."/>
        </authorList>
    </citation>
    <scope>NUCLEOTIDE SEQUENCE [LARGE SCALE GENOMIC DNA]</scope>
    <source>
        <strain evidence="1 2">PLY_AMNH</strain>
    </source>
</reference>
<name>A0AAE0BWV9_9CHLO</name>
<protein>
    <submittedName>
        <fullName evidence="1">Uncharacterized protein</fullName>
    </submittedName>
</protein>
<accession>A0AAE0BWV9</accession>
<dbReference type="AlphaFoldDB" id="A0AAE0BWV9"/>
<proteinExistence type="predicted"/>
<sequence length="207" mass="23904">MSLIDFEEVLCSHPVHIECLRKWYMHNSVQSLAARLASKPYILEYIEKGYPIFEGRSNEFVVSFLIATYLFVLMTEQIIKNGYKEFVVCLPPMLDAIWAEHLTDEEGYTDFCVTNLVFSFKKDVPEYSMRNYLVNSFKTLGLYKKVPTDGSMSIVERLMKNGMWWPELSPSNGSLVLPMIPAQEEKEKGSKKRALHELFGDEKAHLS</sequence>
<evidence type="ECO:0000313" key="1">
    <source>
        <dbReference type="EMBL" id="KAK3244306.1"/>
    </source>
</evidence>
<dbReference type="Proteomes" id="UP001190700">
    <property type="component" value="Unassembled WGS sequence"/>
</dbReference>
<evidence type="ECO:0000313" key="2">
    <source>
        <dbReference type="Proteomes" id="UP001190700"/>
    </source>
</evidence>
<keyword evidence="2" id="KW-1185">Reference proteome</keyword>